<dbReference type="EMBL" id="CADCUW010000454">
    <property type="protein sequence ID" value="CAA9439320.1"/>
    <property type="molecule type" value="Genomic_DNA"/>
</dbReference>
<gene>
    <name evidence="2" type="ORF">AVDCRST_MAG01-01-3498</name>
</gene>
<sequence length="55" mass="6442">MLEEVKYDVQADGRVIGQVWNRHGFWSAKAQGETHHNLESRKEAIARVERARPKR</sequence>
<proteinExistence type="predicted"/>
<feature type="region of interest" description="Disordered" evidence="1">
    <location>
        <begin position="36"/>
        <end position="55"/>
    </location>
</feature>
<accession>A0A6J4QGI9</accession>
<dbReference type="AlphaFoldDB" id="A0A6J4QGI9"/>
<reference evidence="2" key="1">
    <citation type="submission" date="2020-02" db="EMBL/GenBank/DDBJ databases">
        <authorList>
            <person name="Meier V. D."/>
        </authorList>
    </citation>
    <scope>NUCLEOTIDE SEQUENCE</scope>
    <source>
        <strain evidence="2">AVDCRST_MAG01</strain>
    </source>
</reference>
<protein>
    <submittedName>
        <fullName evidence="2">Uncharacterized protein</fullName>
    </submittedName>
</protein>
<name>A0A6J4QGI9_9ACTN</name>
<evidence type="ECO:0000313" key="2">
    <source>
        <dbReference type="EMBL" id="CAA9439320.1"/>
    </source>
</evidence>
<evidence type="ECO:0000256" key="1">
    <source>
        <dbReference type="SAM" id="MobiDB-lite"/>
    </source>
</evidence>
<organism evidence="2">
    <name type="scientific">uncultured Rubrobacteraceae bacterium</name>
    <dbReference type="NCBI Taxonomy" id="349277"/>
    <lineage>
        <taxon>Bacteria</taxon>
        <taxon>Bacillati</taxon>
        <taxon>Actinomycetota</taxon>
        <taxon>Rubrobacteria</taxon>
        <taxon>Rubrobacterales</taxon>
        <taxon>Rubrobacteraceae</taxon>
        <taxon>environmental samples</taxon>
    </lineage>
</organism>